<name>A0ACB5RD17_9CLOT</name>
<reference evidence="1" key="1">
    <citation type="journal article" date="2025" name="Int. J. Syst. Evol. Microbiol.">
        <title>Inconstantimicrobium mannanitabidum sp. nov., a novel member of the family Clostridiaceae isolated from anoxic soil under the treatment of reductive soil disinfestation.</title>
        <authorList>
            <person name="Ueki A."/>
            <person name="Tonouchi A."/>
            <person name="Honma S."/>
            <person name="Kaku N."/>
            <person name="Ueki K."/>
        </authorList>
    </citation>
    <scope>NUCLEOTIDE SEQUENCE</scope>
    <source>
        <strain evidence="1">TW13</strain>
    </source>
</reference>
<sequence length="130" mass="14634">MRNECNELMNKQGFLEPTGGAKVTNAYNLSCKYVIHTVGPIISGKLKDEDCIKLESCYRSCLQIAVENNIKSIAFCCISTGEFCFPKEKAAEIAINTVNNFLDDNNEKIERVVINVFKEEDLEIYKNLLG</sequence>
<dbReference type="EMBL" id="BROD01000001">
    <property type="protein sequence ID" value="GKX66980.1"/>
    <property type="molecule type" value="Genomic_DNA"/>
</dbReference>
<organism evidence="1 2">
    <name type="scientific">Inconstantimicrobium mannanitabidum</name>
    <dbReference type="NCBI Taxonomy" id="1604901"/>
    <lineage>
        <taxon>Bacteria</taxon>
        <taxon>Bacillati</taxon>
        <taxon>Bacillota</taxon>
        <taxon>Clostridia</taxon>
        <taxon>Eubacteriales</taxon>
        <taxon>Clostridiaceae</taxon>
        <taxon>Inconstantimicrobium</taxon>
    </lineage>
</organism>
<evidence type="ECO:0000313" key="1">
    <source>
        <dbReference type="EMBL" id="GKX66980.1"/>
    </source>
</evidence>
<accession>A0ACB5RD17</accession>
<comment type="caution">
    <text evidence="1">The sequence shown here is derived from an EMBL/GenBank/DDBJ whole genome shotgun (WGS) entry which is preliminary data.</text>
</comment>
<protein>
    <submittedName>
        <fullName evidence="1">Uncharacterized protein</fullName>
    </submittedName>
</protein>
<evidence type="ECO:0000313" key="2">
    <source>
        <dbReference type="Proteomes" id="UP001058074"/>
    </source>
</evidence>
<dbReference type="Proteomes" id="UP001058074">
    <property type="component" value="Unassembled WGS sequence"/>
</dbReference>
<proteinExistence type="predicted"/>
<gene>
    <name evidence="1" type="ORF">rsdtw13_22380</name>
</gene>
<keyword evidence="2" id="KW-1185">Reference proteome</keyword>